<reference evidence="1 2" key="1">
    <citation type="submission" date="2019-06" db="EMBL/GenBank/DDBJ databases">
        <authorList>
            <person name="Palmer J.M."/>
        </authorList>
    </citation>
    <scope>NUCLEOTIDE SEQUENCE [LARGE SCALE GENOMIC DNA]</scope>
    <source>
        <strain evidence="1 2">TWF191</strain>
    </source>
</reference>
<sequence>MATTITIENLPTEIFLKVFGDIDKESNRLNVLSKTMRVCKQWKGIAEPLLYSRLYLDFCRFDLDDEGDEGDDEGNDDLWKNRVYKQLGDLSPHLFHERLFLRCAGFVRDLAIEFDDDDESKKIDIPNLTHLVKRTSPFKNITSLTCKGDGKNVSCKRLWMFLGLTESLFPRLQCLTIHRIVGCWNSGPGETLVRSDPTNSLAVGKRTGSLKEIKISLDVLSSDGHHVHELFGKIVETFGMEAAGLVSEVDVYFEDTGAVRRHRCQTGGLEYLKLNGEDDRHTFEKDWRVNNLQKLKYRDSEGLYLVPDLIFVDGGCFEKLRRLEVPLSTWFIWRDELNRIFLESPTSPVPFPNVEIFILDIGTAAEAQRIKYSKKRADDRWFYDLLDESLIFFPRLRHFMVGGYNTRRGYIERKSDGEFVIGRIFVS</sequence>
<protein>
    <submittedName>
        <fullName evidence="1">Uncharacterized protein</fullName>
    </submittedName>
</protein>
<dbReference type="Proteomes" id="UP000483672">
    <property type="component" value="Unassembled WGS sequence"/>
</dbReference>
<dbReference type="AlphaFoldDB" id="A0A6G1MDI9"/>
<dbReference type="PROSITE" id="PS50181">
    <property type="entry name" value="FBOX"/>
    <property type="match status" value="1"/>
</dbReference>
<dbReference type="InterPro" id="IPR036047">
    <property type="entry name" value="F-box-like_dom_sf"/>
</dbReference>
<dbReference type="SUPFAM" id="SSF81383">
    <property type="entry name" value="F-box domain"/>
    <property type="match status" value="1"/>
</dbReference>
<accession>A0A6G1MDI9</accession>
<evidence type="ECO:0000313" key="1">
    <source>
        <dbReference type="EMBL" id="KAF3228607.1"/>
    </source>
</evidence>
<dbReference type="InterPro" id="IPR001810">
    <property type="entry name" value="F-box_dom"/>
</dbReference>
<name>A0A6G1MDI9_ORBOL</name>
<gene>
    <name evidence="1" type="ORF">TWF191_002463</name>
</gene>
<dbReference type="EMBL" id="WIPF01000015">
    <property type="protein sequence ID" value="KAF3228607.1"/>
    <property type="molecule type" value="Genomic_DNA"/>
</dbReference>
<evidence type="ECO:0000313" key="2">
    <source>
        <dbReference type="Proteomes" id="UP000483672"/>
    </source>
</evidence>
<comment type="caution">
    <text evidence="1">The sequence shown here is derived from an EMBL/GenBank/DDBJ whole genome shotgun (WGS) entry which is preliminary data.</text>
</comment>
<dbReference type="Pfam" id="PF12937">
    <property type="entry name" value="F-box-like"/>
    <property type="match status" value="1"/>
</dbReference>
<proteinExistence type="predicted"/>
<organism evidence="1 2">
    <name type="scientific">Orbilia oligospora</name>
    <name type="common">Nematode-trapping fungus</name>
    <name type="synonym">Arthrobotrys oligospora</name>
    <dbReference type="NCBI Taxonomy" id="2813651"/>
    <lineage>
        <taxon>Eukaryota</taxon>
        <taxon>Fungi</taxon>
        <taxon>Dikarya</taxon>
        <taxon>Ascomycota</taxon>
        <taxon>Pezizomycotina</taxon>
        <taxon>Orbiliomycetes</taxon>
        <taxon>Orbiliales</taxon>
        <taxon>Orbiliaceae</taxon>
        <taxon>Orbilia</taxon>
    </lineage>
</organism>